<sequence>MIGTMDLMKNLVITIDDKVVGGVVGLTSEVNSSTTKINEYMCGNSYGVTSENVDYTLTLTLASNHNTFPHNEFTLKLKQSNYTVMYYNCKILGEREYTKDGFVYRELLITSCERRSFNE</sequence>
<dbReference type="Proteomes" id="UP000301475">
    <property type="component" value="Chromosome"/>
</dbReference>
<evidence type="ECO:0000313" key="1">
    <source>
        <dbReference type="EMBL" id="QCT06357.1"/>
    </source>
</evidence>
<name>A0A4P8XU44_9FIRM</name>
<dbReference type="RefSeq" id="WP_022505820.1">
    <property type="nucleotide sequence ID" value="NZ_CP039381.1"/>
</dbReference>
<dbReference type="EMBL" id="CP039381">
    <property type="protein sequence ID" value="QCT06357.1"/>
    <property type="molecule type" value="Genomic_DNA"/>
</dbReference>
<keyword evidence="2" id="KW-1185">Reference proteome</keyword>
<protein>
    <submittedName>
        <fullName evidence="1">Uncharacterized protein</fullName>
    </submittedName>
</protein>
<evidence type="ECO:0000313" key="2">
    <source>
        <dbReference type="Proteomes" id="UP000301475"/>
    </source>
</evidence>
<gene>
    <name evidence="1" type="ORF">E5Z56_02890</name>
</gene>
<organism evidence="1 2">
    <name type="scientific">Ruminococcus bovis</name>
    <dbReference type="NCBI Taxonomy" id="2564099"/>
    <lineage>
        <taxon>Bacteria</taxon>
        <taxon>Bacillati</taxon>
        <taxon>Bacillota</taxon>
        <taxon>Clostridia</taxon>
        <taxon>Eubacteriales</taxon>
        <taxon>Oscillospiraceae</taxon>
        <taxon>Ruminococcus</taxon>
    </lineage>
</organism>
<accession>A0A4P8XU44</accession>
<proteinExistence type="predicted"/>
<dbReference type="AlphaFoldDB" id="A0A4P8XU44"/>
<dbReference type="KEGG" id="ruj:E5Z56_02890"/>
<reference evidence="1 2" key="1">
    <citation type="submission" date="2019-04" db="EMBL/GenBank/DDBJ databases">
        <authorList>
            <person name="Embree M."/>
            <person name="Gaffney J.R."/>
        </authorList>
    </citation>
    <scope>NUCLEOTIDE SEQUENCE [LARGE SCALE GENOMIC DNA]</scope>
    <source>
        <strain evidence="1 2">JE7A12</strain>
    </source>
</reference>